<name>A0AAU7TDD1_9ACTN</name>
<sequence>MIADLCRPRPDWWSGLPAVTAPTLLLAGGPRSHLDQTRFHRVADLMPSATIRTIEAGHRIHSHAPDRWLAEVGRFLAFKRP</sequence>
<reference evidence="1" key="1">
    <citation type="submission" date="2024-06" db="EMBL/GenBank/DDBJ databases">
        <title>Kribbella sp. strain HUAS MG21 genome sequences.</title>
        <authorList>
            <person name="Mo P."/>
        </authorList>
    </citation>
    <scope>NUCLEOTIDE SEQUENCE</scope>
    <source>
        <strain evidence="1">HUAS MG21</strain>
    </source>
</reference>
<evidence type="ECO:0000313" key="1">
    <source>
        <dbReference type="EMBL" id="XBV24679.1"/>
    </source>
</evidence>
<protein>
    <recommendedName>
        <fullName evidence="2">Alpha/beta hydrolase</fullName>
    </recommendedName>
</protein>
<dbReference type="InterPro" id="IPR029058">
    <property type="entry name" value="AB_hydrolase_fold"/>
</dbReference>
<dbReference type="SUPFAM" id="SSF53474">
    <property type="entry name" value="alpha/beta-Hydrolases"/>
    <property type="match status" value="1"/>
</dbReference>
<evidence type="ECO:0008006" key="2">
    <source>
        <dbReference type="Google" id="ProtNLM"/>
    </source>
</evidence>
<organism evidence="1">
    <name type="scientific">Kribbella sp. HUAS MG21</name>
    <dbReference type="NCBI Taxonomy" id="3160966"/>
    <lineage>
        <taxon>Bacteria</taxon>
        <taxon>Bacillati</taxon>
        <taxon>Actinomycetota</taxon>
        <taxon>Actinomycetes</taxon>
        <taxon>Propionibacteriales</taxon>
        <taxon>Kribbellaceae</taxon>
        <taxon>Kribbella</taxon>
    </lineage>
</organism>
<dbReference type="Gene3D" id="3.40.50.1820">
    <property type="entry name" value="alpha/beta hydrolase"/>
    <property type="match status" value="1"/>
</dbReference>
<proteinExistence type="predicted"/>
<gene>
    <name evidence="1" type="ORF">ABN611_39785</name>
</gene>
<dbReference type="AlphaFoldDB" id="A0AAU7TDD1"/>
<dbReference type="EMBL" id="CP158165">
    <property type="protein sequence ID" value="XBV24679.1"/>
    <property type="molecule type" value="Genomic_DNA"/>
</dbReference>
<accession>A0AAU7TDD1</accession>